<comment type="caution">
    <text evidence="3">The sequence shown here is derived from an EMBL/GenBank/DDBJ whole genome shotgun (WGS) entry which is preliminary data.</text>
</comment>
<feature type="compositionally biased region" description="Polar residues" evidence="1">
    <location>
        <begin position="364"/>
        <end position="375"/>
    </location>
</feature>
<gene>
    <name evidence="3" type="ORF">V6N12_069241</name>
</gene>
<feature type="compositionally biased region" description="Basic residues" evidence="1">
    <location>
        <begin position="417"/>
        <end position="426"/>
    </location>
</feature>
<feature type="region of interest" description="Disordered" evidence="1">
    <location>
        <begin position="328"/>
        <end position="482"/>
    </location>
</feature>
<feature type="compositionally biased region" description="Basic residues" evidence="1">
    <location>
        <begin position="467"/>
        <end position="482"/>
    </location>
</feature>
<feature type="compositionally biased region" description="Acidic residues" evidence="1">
    <location>
        <begin position="391"/>
        <end position="405"/>
    </location>
</feature>
<evidence type="ECO:0000256" key="1">
    <source>
        <dbReference type="SAM" id="MobiDB-lite"/>
    </source>
</evidence>
<keyword evidence="4" id="KW-1185">Reference proteome</keyword>
<evidence type="ECO:0000313" key="4">
    <source>
        <dbReference type="Proteomes" id="UP001472677"/>
    </source>
</evidence>
<proteinExistence type="predicted"/>
<sequence>MERCKNAPETSSRRTPPVQINFFEDDEAKERYQIIKGKQLYLEKGFVFKGTSQEGLPANVMATITMHKWERFVTHPSPPYSKVKPINVSLVQEFYAHLTSPTQSAVYVRGEQIQFMAAKDLCVAGAEWDSANTTIERDRLKPEGKLWMHFIKQSLMPTTHTATTSLSRLQLLHSILNGRTIDVGKIIVDEAYACLSRKSSPLLFPHLITALCRKKGVFESPEDLQRKGILGITPENLQSLMGYDEAATTKQPTGGPKTIAATRLAALTIMVETTRAQLEELKNDLRTYFRYVQERDQVIRANFNEMLPQSPMDFPPFPQDLLKPAEAKVPDAQPEPAEHTPNPPQDKPLGSDSASSSPTPPVHTPQTRSLPAQTNKGKETKQTPPAQPVEVDSEDTLVMEEEDIESIPQPRLAPTPVKRRSVKRTAGRILTEKDKPSPVTPRSEEEVHSSAAEEEEPTTIPPTHTTSIKHKATKRARRSTTK</sequence>
<dbReference type="Pfam" id="PF20167">
    <property type="entry name" value="Transposase_32"/>
    <property type="match status" value="1"/>
</dbReference>
<name>A0ABR2FD89_9ROSI</name>
<organism evidence="3 4">
    <name type="scientific">Hibiscus sabdariffa</name>
    <name type="common">roselle</name>
    <dbReference type="NCBI Taxonomy" id="183260"/>
    <lineage>
        <taxon>Eukaryota</taxon>
        <taxon>Viridiplantae</taxon>
        <taxon>Streptophyta</taxon>
        <taxon>Embryophyta</taxon>
        <taxon>Tracheophyta</taxon>
        <taxon>Spermatophyta</taxon>
        <taxon>Magnoliopsida</taxon>
        <taxon>eudicotyledons</taxon>
        <taxon>Gunneridae</taxon>
        <taxon>Pentapetalae</taxon>
        <taxon>rosids</taxon>
        <taxon>malvids</taxon>
        <taxon>Malvales</taxon>
        <taxon>Malvaceae</taxon>
        <taxon>Malvoideae</taxon>
        <taxon>Hibiscus</taxon>
    </lineage>
</organism>
<dbReference type="Proteomes" id="UP001472677">
    <property type="component" value="Unassembled WGS sequence"/>
</dbReference>
<evidence type="ECO:0000313" key="3">
    <source>
        <dbReference type="EMBL" id="KAK8578897.1"/>
    </source>
</evidence>
<dbReference type="EMBL" id="JBBPBM010000006">
    <property type="protein sequence ID" value="KAK8578897.1"/>
    <property type="molecule type" value="Genomic_DNA"/>
</dbReference>
<accession>A0ABR2FD89</accession>
<feature type="domain" description="Putative plant transposon protein" evidence="2">
    <location>
        <begin position="67"/>
        <end position="217"/>
    </location>
</feature>
<feature type="compositionally biased region" description="Basic and acidic residues" evidence="1">
    <location>
        <begin position="430"/>
        <end position="448"/>
    </location>
</feature>
<protein>
    <recommendedName>
        <fullName evidence="2">Putative plant transposon protein domain-containing protein</fullName>
    </recommendedName>
</protein>
<reference evidence="3 4" key="1">
    <citation type="journal article" date="2024" name="G3 (Bethesda)">
        <title>Genome assembly of Hibiscus sabdariffa L. provides insights into metabolisms of medicinal natural products.</title>
        <authorList>
            <person name="Kim T."/>
        </authorList>
    </citation>
    <scope>NUCLEOTIDE SEQUENCE [LARGE SCALE GENOMIC DNA]</scope>
    <source>
        <strain evidence="3">TK-2024</strain>
        <tissue evidence="3">Old leaves</tissue>
    </source>
</reference>
<dbReference type="InterPro" id="IPR046796">
    <property type="entry name" value="Transposase_32_dom"/>
</dbReference>
<evidence type="ECO:0000259" key="2">
    <source>
        <dbReference type="Pfam" id="PF20167"/>
    </source>
</evidence>